<dbReference type="InterPro" id="IPR036291">
    <property type="entry name" value="NAD(P)-bd_dom_sf"/>
</dbReference>
<dbReference type="PRINTS" id="PR00081">
    <property type="entry name" value="GDHRDH"/>
</dbReference>
<name>A0AA39XSS8_9PEZI</name>
<dbReference type="Proteomes" id="UP001174936">
    <property type="component" value="Unassembled WGS sequence"/>
</dbReference>
<comment type="caution">
    <text evidence="1">The sequence shown here is derived from an EMBL/GenBank/DDBJ whole genome shotgun (WGS) entry which is preliminary data.</text>
</comment>
<dbReference type="InterPro" id="IPR052184">
    <property type="entry name" value="SDR_enzymes"/>
</dbReference>
<dbReference type="SUPFAM" id="SSF51735">
    <property type="entry name" value="NAD(P)-binding Rossmann-fold domains"/>
    <property type="match status" value="1"/>
</dbReference>
<dbReference type="AlphaFoldDB" id="A0AA39XSS8"/>
<dbReference type="Gene3D" id="3.40.50.720">
    <property type="entry name" value="NAD(P)-binding Rossmann-like Domain"/>
    <property type="match status" value="1"/>
</dbReference>
<accession>A0AA39XSS8</accession>
<dbReference type="EMBL" id="JAULSV010000007">
    <property type="protein sequence ID" value="KAK0638996.1"/>
    <property type="molecule type" value="Genomic_DNA"/>
</dbReference>
<dbReference type="PANTHER" id="PTHR45458">
    <property type="entry name" value="SHORT-CHAIN DEHYDROGENASE/REDUCTASE SDR"/>
    <property type="match status" value="1"/>
</dbReference>
<reference evidence="1" key="1">
    <citation type="submission" date="2023-06" db="EMBL/GenBank/DDBJ databases">
        <title>Genome-scale phylogeny and comparative genomics of the fungal order Sordariales.</title>
        <authorList>
            <consortium name="Lawrence Berkeley National Laboratory"/>
            <person name="Hensen N."/>
            <person name="Bonometti L."/>
            <person name="Westerberg I."/>
            <person name="Brannstrom I.O."/>
            <person name="Guillou S."/>
            <person name="Cros-Aarteil S."/>
            <person name="Calhoun S."/>
            <person name="Haridas S."/>
            <person name="Kuo A."/>
            <person name="Mondo S."/>
            <person name="Pangilinan J."/>
            <person name="Riley R."/>
            <person name="Labutti K."/>
            <person name="Andreopoulos B."/>
            <person name="Lipzen A."/>
            <person name="Chen C."/>
            <person name="Yanf M."/>
            <person name="Daum C."/>
            <person name="Ng V."/>
            <person name="Clum A."/>
            <person name="Steindorff A."/>
            <person name="Ohm R."/>
            <person name="Martin F."/>
            <person name="Silar P."/>
            <person name="Natvig D."/>
            <person name="Lalanne C."/>
            <person name="Gautier V."/>
            <person name="Ament-Velasquez S.L."/>
            <person name="Kruys A."/>
            <person name="Hutchinson M.I."/>
            <person name="Powell A.J."/>
            <person name="Barry K."/>
            <person name="Miller A.N."/>
            <person name="Grigoriev I.V."/>
            <person name="Debuchy R."/>
            <person name="Gladieux P."/>
            <person name="Thoren M.H."/>
            <person name="Johannesson H."/>
        </authorList>
    </citation>
    <scope>NUCLEOTIDE SEQUENCE</scope>
    <source>
        <strain evidence="1">SMH2532-1</strain>
    </source>
</reference>
<evidence type="ECO:0000313" key="2">
    <source>
        <dbReference type="Proteomes" id="UP001174936"/>
    </source>
</evidence>
<protein>
    <submittedName>
        <fullName evidence="1">Uncharacterized protein</fullName>
    </submittedName>
</protein>
<organism evidence="1 2">
    <name type="scientific">Cercophora newfieldiana</name>
    <dbReference type="NCBI Taxonomy" id="92897"/>
    <lineage>
        <taxon>Eukaryota</taxon>
        <taxon>Fungi</taxon>
        <taxon>Dikarya</taxon>
        <taxon>Ascomycota</taxon>
        <taxon>Pezizomycotina</taxon>
        <taxon>Sordariomycetes</taxon>
        <taxon>Sordariomycetidae</taxon>
        <taxon>Sordariales</taxon>
        <taxon>Lasiosphaeriaceae</taxon>
        <taxon>Cercophora</taxon>
    </lineage>
</organism>
<gene>
    <name evidence="1" type="ORF">B0T16DRAFT_338206</name>
</gene>
<feature type="non-terminal residue" evidence="1">
    <location>
        <position position="1"/>
    </location>
</feature>
<dbReference type="InterPro" id="IPR002347">
    <property type="entry name" value="SDR_fam"/>
</dbReference>
<sequence length="166" mass="18129">VVEAVRSFGDWPLDYLINSAAAGNGSPKWIDATADEFMQRFRIGAVGPYLTTKAFYPQLKKSEKPFVINISSNVGSISENGSGGNLSYRTSKAALNIITVDLARELAAEKISFVALSPGWVQTKMSNWTGPAQPPEAVEEMIKVIDGLETSETPKFLHRKGHEIGW</sequence>
<dbReference type="Pfam" id="PF00106">
    <property type="entry name" value="adh_short"/>
    <property type="match status" value="1"/>
</dbReference>
<keyword evidence="2" id="KW-1185">Reference proteome</keyword>
<dbReference type="PANTHER" id="PTHR45458:SF1">
    <property type="entry name" value="SHORT CHAIN DEHYDROGENASE"/>
    <property type="match status" value="1"/>
</dbReference>
<proteinExistence type="predicted"/>
<dbReference type="GO" id="GO:0016616">
    <property type="term" value="F:oxidoreductase activity, acting on the CH-OH group of donors, NAD or NADP as acceptor"/>
    <property type="evidence" value="ECO:0007669"/>
    <property type="project" value="TreeGrafter"/>
</dbReference>
<evidence type="ECO:0000313" key="1">
    <source>
        <dbReference type="EMBL" id="KAK0638996.1"/>
    </source>
</evidence>